<sequence length="127" mass="15092">MKLNHVALSVNDSEEIENFYEDILEFSLKRKFLMDAGISLKFFGKEKKIDVYFMEKDDVGLEIFLYPEKGRKTFPHLCLEYHNSNTVFYKARKLGCKTEIKINPGRSDTYFIWDRSGNMFELKELQK</sequence>
<evidence type="ECO:0000259" key="1">
    <source>
        <dbReference type="PROSITE" id="PS51819"/>
    </source>
</evidence>
<keyword evidence="2" id="KW-0223">Dioxygenase</keyword>
<dbReference type="STRING" id="1168035.SAMN05444280_12574"/>
<dbReference type="InterPro" id="IPR029068">
    <property type="entry name" value="Glyas_Bleomycin-R_OHBP_Dase"/>
</dbReference>
<dbReference type="Pfam" id="PF00903">
    <property type="entry name" value="Glyoxalase"/>
    <property type="match status" value="1"/>
</dbReference>
<proteinExistence type="predicted"/>
<dbReference type="RefSeq" id="WP_073171358.1">
    <property type="nucleotide sequence ID" value="NZ_FQZE01000025.1"/>
</dbReference>
<gene>
    <name evidence="2" type="ORF">SAMN05444280_12574</name>
</gene>
<evidence type="ECO:0000313" key="2">
    <source>
        <dbReference type="EMBL" id="SHJ66350.1"/>
    </source>
</evidence>
<dbReference type="SUPFAM" id="SSF54593">
    <property type="entry name" value="Glyoxalase/Bleomycin resistance protein/Dihydroxybiphenyl dioxygenase"/>
    <property type="match status" value="1"/>
</dbReference>
<dbReference type="PROSITE" id="PS51819">
    <property type="entry name" value="VOC"/>
    <property type="match status" value="1"/>
</dbReference>
<protein>
    <submittedName>
        <fullName evidence="2">Catechol 2,3-dioxygenase</fullName>
    </submittedName>
</protein>
<keyword evidence="3" id="KW-1185">Reference proteome</keyword>
<evidence type="ECO:0000313" key="3">
    <source>
        <dbReference type="Proteomes" id="UP000184050"/>
    </source>
</evidence>
<accession>A0A1M6L5A6</accession>
<organism evidence="2 3">
    <name type="scientific">Tangfeifania diversioriginum</name>
    <dbReference type="NCBI Taxonomy" id="1168035"/>
    <lineage>
        <taxon>Bacteria</taxon>
        <taxon>Pseudomonadati</taxon>
        <taxon>Bacteroidota</taxon>
        <taxon>Bacteroidia</taxon>
        <taxon>Marinilabiliales</taxon>
        <taxon>Prolixibacteraceae</taxon>
        <taxon>Tangfeifania</taxon>
    </lineage>
</organism>
<dbReference type="Proteomes" id="UP000184050">
    <property type="component" value="Unassembled WGS sequence"/>
</dbReference>
<reference evidence="2 3" key="1">
    <citation type="submission" date="2016-11" db="EMBL/GenBank/DDBJ databases">
        <authorList>
            <person name="Jaros S."/>
            <person name="Januszkiewicz K."/>
            <person name="Wedrychowicz H."/>
        </authorList>
    </citation>
    <scope>NUCLEOTIDE SEQUENCE [LARGE SCALE GENOMIC DNA]</scope>
    <source>
        <strain evidence="2 3">DSM 27063</strain>
    </source>
</reference>
<name>A0A1M6L5A6_9BACT</name>
<dbReference type="AlphaFoldDB" id="A0A1M6L5A6"/>
<feature type="domain" description="VOC" evidence="1">
    <location>
        <begin position="2"/>
        <end position="125"/>
    </location>
</feature>
<dbReference type="Gene3D" id="3.10.180.10">
    <property type="entry name" value="2,3-Dihydroxybiphenyl 1,2-Dioxygenase, domain 1"/>
    <property type="match status" value="1"/>
</dbReference>
<dbReference type="InterPro" id="IPR004360">
    <property type="entry name" value="Glyas_Fos-R_dOase_dom"/>
</dbReference>
<keyword evidence="2" id="KW-0560">Oxidoreductase</keyword>
<dbReference type="EMBL" id="FQZE01000025">
    <property type="protein sequence ID" value="SHJ66350.1"/>
    <property type="molecule type" value="Genomic_DNA"/>
</dbReference>
<dbReference type="GO" id="GO:0051213">
    <property type="term" value="F:dioxygenase activity"/>
    <property type="evidence" value="ECO:0007669"/>
    <property type="project" value="UniProtKB-KW"/>
</dbReference>
<dbReference type="InterPro" id="IPR037523">
    <property type="entry name" value="VOC_core"/>
</dbReference>
<dbReference type="OrthoDB" id="8018325at2"/>